<dbReference type="Proteomes" id="UP000237466">
    <property type="component" value="Unassembled WGS sequence"/>
</dbReference>
<evidence type="ECO:0000313" key="11">
    <source>
        <dbReference type="EMBL" id="POB49200.1"/>
    </source>
</evidence>
<evidence type="ECO:0000256" key="10">
    <source>
        <dbReference type="ARBA" id="ARBA00030772"/>
    </source>
</evidence>
<evidence type="ECO:0000256" key="3">
    <source>
        <dbReference type="ARBA" id="ARBA00021563"/>
    </source>
</evidence>
<keyword evidence="7" id="KW-0812">Transmembrane</keyword>
<name>A0A2S3R658_VIBVL</name>
<dbReference type="Pfam" id="PF01203">
    <property type="entry name" value="T2SSN"/>
    <property type="match status" value="1"/>
</dbReference>
<evidence type="ECO:0000256" key="4">
    <source>
        <dbReference type="ARBA" id="ARBA00022448"/>
    </source>
</evidence>
<accession>A0A2S3R658</accession>
<dbReference type="EMBL" id="PDGH01000054">
    <property type="protein sequence ID" value="POB49200.1"/>
    <property type="molecule type" value="Genomic_DNA"/>
</dbReference>
<protein>
    <recommendedName>
        <fullName evidence="3">Type II secretion system protein N</fullName>
    </recommendedName>
    <alternativeName>
        <fullName evidence="10">General secretion pathway protein N</fullName>
    </alternativeName>
</protein>
<gene>
    <name evidence="11" type="ORF">CRN52_06960</name>
</gene>
<comment type="similarity">
    <text evidence="2">Belongs to the GSP N family.</text>
</comment>
<keyword evidence="5" id="KW-1003">Cell membrane</keyword>
<comment type="subcellular location">
    <subcellularLocation>
        <location evidence="1">Cell inner membrane</location>
    </subcellularLocation>
</comment>
<evidence type="ECO:0000313" key="12">
    <source>
        <dbReference type="Proteomes" id="UP000237466"/>
    </source>
</evidence>
<sequence length="253" mass="27484">MKRAIIYSLIFVLFFSISLLSSIPVSFALNYLPPVRGLTIEGTSGTVWQGSASTIRWQGQSFGEVHWDFQTSKLFTGNVQYALRFGRGSDLNLRGKGLVGYGLGQGAYVENLVASLPAEKVASRLPMPLPLQVEGQVEVNVRHAVYQAPWCASGTGTLVWSASKVGTPIGALDLGPVISDFTCENSQLSVKGEQQSAQVSAQFSAQVTPNRQYTTSAWFKPGAEFPAAMKSQLSWLGNPNGQGQYEFDYQGRF</sequence>
<dbReference type="GO" id="GO:0015628">
    <property type="term" value="P:protein secretion by the type II secretion system"/>
    <property type="evidence" value="ECO:0007669"/>
    <property type="project" value="InterPro"/>
</dbReference>
<keyword evidence="9" id="KW-0472">Membrane</keyword>
<evidence type="ECO:0000256" key="7">
    <source>
        <dbReference type="ARBA" id="ARBA00022692"/>
    </source>
</evidence>
<dbReference type="AlphaFoldDB" id="A0A2S3R658"/>
<proteinExistence type="inferred from homology"/>
<organism evidence="11 12">
    <name type="scientific">Vibrio vulnificus</name>
    <dbReference type="NCBI Taxonomy" id="672"/>
    <lineage>
        <taxon>Bacteria</taxon>
        <taxon>Pseudomonadati</taxon>
        <taxon>Pseudomonadota</taxon>
        <taxon>Gammaproteobacteria</taxon>
        <taxon>Vibrionales</taxon>
        <taxon>Vibrionaceae</taxon>
        <taxon>Vibrio</taxon>
    </lineage>
</organism>
<keyword evidence="6" id="KW-0997">Cell inner membrane</keyword>
<evidence type="ECO:0000256" key="5">
    <source>
        <dbReference type="ARBA" id="ARBA00022475"/>
    </source>
</evidence>
<keyword evidence="4" id="KW-0813">Transport</keyword>
<dbReference type="GO" id="GO:0005886">
    <property type="term" value="C:plasma membrane"/>
    <property type="evidence" value="ECO:0007669"/>
    <property type="project" value="UniProtKB-SubCell"/>
</dbReference>
<reference evidence="11 12" key="1">
    <citation type="journal article" date="2018" name="Front. Microbiol.">
        <title>Phylogeny of Vibrio vulnificus from the Analysis of the Core-Genome: Implications for Intra-Species Taxonomy.</title>
        <authorList>
            <person name="Roig F.J."/>
            <person name="Gonzalez-Candelas F."/>
            <person name="Sanjuan E."/>
            <person name="Fouz B."/>
            <person name="Feil E.J."/>
            <person name="Llorens C."/>
            <person name="Baker-Austin C."/>
            <person name="Oliver J.D."/>
            <person name="Danin-Poleg Y."/>
            <person name="Gibas C.J."/>
            <person name="Kashi Y."/>
            <person name="Gulig P.A."/>
            <person name="Morrison S.S."/>
            <person name="Amaro C."/>
        </authorList>
    </citation>
    <scope>NUCLEOTIDE SEQUENCE [LARGE SCALE GENOMIC DNA]</scope>
    <source>
        <strain evidence="11 12">CECT4608</strain>
    </source>
</reference>
<dbReference type="OMA" id="NDIAFEG"/>
<dbReference type="InterPro" id="IPR022792">
    <property type="entry name" value="T2SS_protein-GspN"/>
</dbReference>
<evidence type="ECO:0000256" key="6">
    <source>
        <dbReference type="ARBA" id="ARBA00022519"/>
    </source>
</evidence>
<comment type="caution">
    <text evidence="11">The sequence shown here is derived from an EMBL/GenBank/DDBJ whole genome shotgun (WGS) entry which is preliminary data.</text>
</comment>
<evidence type="ECO:0000256" key="2">
    <source>
        <dbReference type="ARBA" id="ARBA00007208"/>
    </source>
</evidence>
<evidence type="ECO:0000256" key="9">
    <source>
        <dbReference type="ARBA" id="ARBA00023136"/>
    </source>
</evidence>
<evidence type="ECO:0000256" key="8">
    <source>
        <dbReference type="ARBA" id="ARBA00022927"/>
    </source>
</evidence>
<dbReference type="RefSeq" id="WP_011078934.1">
    <property type="nucleotide sequence ID" value="NZ_CBCSKP010000016.1"/>
</dbReference>
<dbReference type="GO" id="GO:0015627">
    <property type="term" value="C:type II protein secretion system complex"/>
    <property type="evidence" value="ECO:0007669"/>
    <property type="project" value="InterPro"/>
</dbReference>
<keyword evidence="8" id="KW-0653">Protein transport</keyword>
<evidence type="ECO:0000256" key="1">
    <source>
        <dbReference type="ARBA" id="ARBA00004533"/>
    </source>
</evidence>